<dbReference type="FunFam" id="3.40.50.300:FF:000016">
    <property type="entry name" value="Oligopeptide ABC transporter ATP-binding component"/>
    <property type="match status" value="1"/>
</dbReference>
<dbReference type="Pfam" id="PF00005">
    <property type="entry name" value="ABC_tran"/>
    <property type="match status" value="1"/>
</dbReference>
<dbReference type="GO" id="GO:0055085">
    <property type="term" value="P:transmembrane transport"/>
    <property type="evidence" value="ECO:0007669"/>
    <property type="project" value="UniProtKB-ARBA"/>
</dbReference>
<keyword evidence="2" id="KW-0813">Transport</keyword>
<dbReference type="GO" id="GO:0016887">
    <property type="term" value="F:ATP hydrolysis activity"/>
    <property type="evidence" value="ECO:0007669"/>
    <property type="project" value="InterPro"/>
</dbReference>
<keyword evidence="3" id="KW-0547">Nucleotide-binding</keyword>
<feature type="compositionally biased region" description="Basic and acidic residues" evidence="5">
    <location>
        <begin position="257"/>
        <end position="270"/>
    </location>
</feature>
<comment type="similarity">
    <text evidence="1">Belongs to the ABC transporter superfamily.</text>
</comment>
<evidence type="ECO:0000256" key="2">
    <source>
        <dbReference type="ARBA" id="ARBA00022448"/>
    </source>
</evidence>
<dbReference type="InterPro" id="IPR013563">
    <property type="entry name" value="Oligopep_ABC_C"/>
</dbReference>
<dbReference type="AlphaFoldDB" id="A0A6J6IZQ1"/>
<evidence type="ECO:0000256" key="3">
    <source>
        <dbReference type="ARBA" id="ARBA00022741"/>
    </source>
</evidence>
<dbReference type="GO" id="GO:0005524">
    <property type="term" value="F:ATP binding"/>
    <property type="evidence" value="ECO:0007669"/>
    <property type="project" value="UniProtKB-KW"/>
</dbReference>
<organism evidence="7">
    <name type="scientific">freshwater metagenome</name>
    <dbReference type="NCBI Taxonomy" id="449393"/>
    <lineage>
        <taxon>unclassified sequences</taxon>
        <taxon>metagenomes</taxon>
        <taxon>ecological metagenomes</taxon>
    </lineage>
</organism>
<keyword evidence="4" id="KW-0067">ATP-binding</keyword>
<feature type="region of interest" description="Disordered" evidence="5">
    <location>
        <begin position="252"/>
        <end position="281"/>
    </location>
</feature>
<dbReference type="Gene3D" id="3.40.50.300">
    <property type="entry name" value="P-loop containing nucleotide triphosphate hydrolases"/>
    <property type="match status" value="1"/>
</dbReference>
<dbReference type="InterPro" id="IPR027417">
    <property type="entry name" value="P-loop_NTPase"/>
</dbReference>
<evidence type="ECO:0000256" key="4">
    <source>
        <dbReference type="ARBA" id="ARBA00022840"/>
    </source>
</evidence>
<accession>A0A6J6IZQ1</accession>
<dbReference type="SUPFAM" id="SSF52540">
    <property type="entry name" value="P-loop containing nucleoside triphosphate hydrolases"/>
    <property type="match status" value="1"/>
</dbReference>
<evidence type="ECO:0000259" key="6">
    <source>
        <dbReference type="PROSITE" id="PS50893"/>
    </source>
</evidence>
<dbReference type="EMBL" id="CAEZVN010000029">
    <property type="protein sequence ID" value="CAB4630060.1"/>
    <property type="molecule type" value="Genomic_DNA"/>
</dbReference>
<dbReference type="PANTHER" id="PTHR43776:SF7">
    <property type="entry name" value="D,D-DIPEPTIDE TRANSPORT ATP-BINDING PROTEIN DDPF-RELATED"/>
    <property type="match status" value="1"/>
</dbReference>
<name>A0A6J6IZQ1_9ZZZZ</name>
<feature type="domain" description="ABC transporter" evidence="6">
    <location>
        <begin position="7"/>
        <end position="250"/>
    </location>
</feature>
<evidence type="ECO:0000256" key="1">
    <source>
        <dbReference type="ARBA" id="ARBA00005417"/>
    </source>
</evidence>
<sequence length="281" mass="30495">MSNVLDVKNLDVTYPAKGFGKTGFKALNDINIHVGQGETLGLVGESGSGKTTLGRAILGLAPVTAGSIDFLGKEISHASRRERRDLSRDLQVVFQDPYTSLNPSMEIGQILAEPLQIQGLDGAAATKRIAELLDQVGLPSDALHRLPREFSGGQRQRVAIARALALSPKLIVCDEPVSALDLTTQARILDLFLQIQKDTGVSYLFVSHDLDVVRHISHRVAVMYKGEIVEQGPASQVTVNPTHPYTQRLLMASPVPDPDRQAKRREDRKALLASQAKLANA</sequence>
<proteinExistence type="inferred from homology"/>
<dbReference type="InterPro" id="IPR050319">
    <property type="entry name" value="ABC_transp_ATP-bind"/>
</dbReference>
<dbReference type="SMART" id="SM00382">
    <property type="entry name" value="AAA"/>
    <property type="match status" value="1"/>
</dbReference>
<dbReference type="Pfam" id="PF08352">
    <property type="entry name" value="oligo_HPY"/>
    <property type="match status" value="1"/>
</dbReference>
<dbReference type="PANTHER" id="PTHR43776">
    <property type="entry name" value="TRANSPORT ATP-BINDING PROTEIN"/>
    <property type="match status" value="1"/>
</dbReference>
<protein>
    <submittedName>
        <fullName evidence="7">Unannotated protein</fullName>
    </submittedName>
</protein>
<gene>
    <name evidence="7" type="ORF">UFOPK2001_00460</name>
</gene>
<dbReference type="PROSITE" id="PS00211">
    <property type="entry name" value="ABC_TRANSPORTER_1"/>
    <property type="match status" value="1"/>
</dbReference>
<reference evidence="7" key="1">
    <citation type="submission" date="2020-05" db="EMBL/GenBank/DDBJ databases">
        <authorList>
            <person name="Chiriac C."/>
            <person name="Salcher M."/>
            <person name="Ghai R."/>
            <person name="Kavagutti S V."/>
        </authorList>
    </citation>
    <scope>NUCLEOTIDE SEQUENCE</scope>
</reference>
<dbReference type="GO" id="GO:0015833">
    <property type="term" value="P:peptide transport"/>
    <property type="evidence" value="ECO:0007669"/>
    <property type="project" value="InterPro"/>
</dbReference>
<evidence type="ECO:0000256" key="5">
    <source>
        <dbReference type="SAM" id="MobiDB-lite"/>
    </source>
</evidence>
<evidence type="ECO:0000313" key="7">
    <source>
        <dbReference type="EMBL" id="CAB4630060.1"/>
    </source>
</evidence>
<dbReference type="InterPro" id="IPR003439">
    <property type="entry name" value="ABC_transporter-like_ATP-bd"/>
</dbReference>
<dbReference type="CDD" id="cd03257">
    <property type="entry name" value="ABC_NikE_OppD_transporters"/>
    <property type="match status" value="1"/>
</dbReference>
<dbReference type="PROSITE" id="PS50893">
    <property type="entry name" value="ABC_TRANSPORTER_2"/>
    <property type="match status" value="1"/>
</dbReference>
<dbReference type="InterPro" id="IPR003593">
    <property type="entry name" value="AAA+_ATPase"/>
</dbReference>
<dbReference type="InterPro" id="IPR017871">
    <property type="entry name" value="ABC_transporter-like_CS"/>
</dbReference>